<feature type="chain" id="PRO_5042881096" evidence="2">
    <location>
        <begin position="16"/>
        <end position="140"/>
    </location>
</feature>
<dbReference type="EMBL" id="MU859978">
    <property type="protein sequence ID" value="KAK3946480.1"/>
    <property type="molecule type" value="Genomic_DNA"/>
</dbReference>
<organism evidence="3 4">
    <name type="scientific">Pseudoneurospora amorphoporcata</name>
    <dbReference type="NCBI Taxonomy" id="241081"/>
    <lineage>
        <taxon>Eukaryota</taxon>
        <taxon>Fungi</taxon>
        <taxon>Dikarya</taxon>
        <taxon>Ascomycota</taxon>
        <taxon>Pezizomycotina</taxon>
        <taxon>Sordariomycetes</taxon>
        <taxon>Sordariomycetidae</taxon>
        <taxon>Sordariales</taxon>
        <taxon>Sordariaceae</taxon>
        <taxon>Pseudoneurospora</taxon>
    </lineage>
</organism>
<reference evidence="3" key="2">
    <citation type="submission" date="2023-06" db="EMBL/GenBank/DDBJ databases">
        <authorList>
            <consortium name="Lawrence Berkeley National Laboratory"/>
            <person name="Mondo S.J."/>
            <person name="Hensen N."/>
            <person name="Bonometti L."/>
            <person name="Westerberg I."/>
            <person name="Brannstrom I.O."/>
            <person name="Guillou S."/>
            <person name="Cros-Aarteil S."/>
            <person name="Calhoun S."/>
            <person name="Haridas S."/>
            <person name="Kuo A."/>
            <person name="Pangilinan J."/>
            <person name="Riley R."/>
            <person name="Labutti K."/>
            <person name="Andreopoulos B."/>
            <person name="Lipzen A."/>
            <person name="Chen C."/>
            <person name="Yanf M."/>
            <person name="Daum C."/>
            <person name="Ng V."/>
            <person name="Clum A."/>
            <person name="Steindorff A."/>
            <person name="Ohm R."/>
            <person name="Martin F."/>
            <person name="Silar P."/>
            <person name="Natvig D."/>
            <person name="Lalanne C."/>
            <person name="Gautier V."/>
            <person name="Ament-Velasquez S.L."/>
            <person name="Kruys A."/>
            <person name="Hutchinson M.I."/>
            <person name="Powell A.J."/>
            <person name="Barry K."/>
            <person name="Miller A.N."/>
            <person name="Grigoriev I.V."/>
            <person name="Debuchy R."/>
            <person name="Gladieux P."/>
            <person name="Thoren M.H."/>
            <person name="Johannesson H."/>
        </authorList>
    </citation>
    <scope>NUCLEOTIDE SEQUENCE</scope>
    <source>
        <strain evidence="3">CBS 626.80</strain>
    </source>
</reference>
<evidence type="ECO:0000313" key="4">
    <source>
        <dbReference type="Proteomes" id="UP001303222"/>
    </source>
</evidence>
<comment type="caution">
    <text evidence="3">The sequence shown here is derived from an EMBL/GenBank/DDBJ whole genome shotgun (WGS) entry which is preliminary data.</text>
</comment>
<evidence type="ECO:0000313" key="3">
    <source>
        <dbReference type="EMBL" id="KAK3946480.1"/>
    </source>
</evidence>
<gene>
    <name evidence="3" type="ORF">QBC32DRAFT_166431</name>
</gene>
<feature type="signal peptide" evidence="2">
    <location>
        <begin position="1"/>
        <end position="15"/>
    </location>
</feature>
<reference evidence="3" key="1">
    <citation type="journal article" date="2023" name="Mol. Phylogenet. Evol.">
        <title>Genome-scale phylogeny and comparative genomics of the fungal order Sordariales.</title>
        <authorList>
            <person name="Hensen N."/>
            <person name="Bonometti L."/>
            <person name="Westerberg I."/>
            <person name="Brannstrom I.O."/>
            <person name="Guillou S."/>
            <person name="Cros-Aarteil S."/>
            <person name="Calhoun S."/>
            <person name="Haridas S."/>
            <person name="Kuo A."/>
            <person name="Mondo S."/>
            <person name="Pangilinan J."/>
            <person name="Riley R."/>
            <person name="LaButti K."/>
            <person name="Andreopoulos B."/>
            <person name="Lipzen A."/>
            <person name="Chen C."/>
            <person name="Yan M."/>
            <person name="Daum C."/>
            <person name="Ng V."/>
            <person name="Clum A."/>
            <person name="Steindorff A."/>
            <person name="Ohm R.A."/>
            <person name="Martin F."/>
            <person name="Silar P."/>
            <person name="Natvig D.O."/>
            <person name="Lalanne C."/>
            <person name="Gautier V."/>
            <person name="Ament-Velasquez S.L."/>
            <person name="Kruys A."/>
            <person name="Hutchinson M.I."/>
            <person name="Powell A.J."/>
            <person name="Barry K."/>
            <person name="Miller A.N."/>
            <person name="Grigoriev I.V."/>
            <person name="Debuchy R."/>
            <person name="Gladieux P."/>
            <person name="Hiltunen Thoren M."/>
            <person name="Johannesson H."/>
        </authorList>
    </citation>
    <scope>NUCLEOTIDE SEQUENCE</scope>
    <source>
        <strain evidence="3">CBS 626.80</strain>
    </source>
</reference>
<accession>A0AAN6NIK0</accession>
<proteinExistence type="predicted"/>
<evidence type="ECO:0000256" key="1">
    <source>
        <dbReference type="SAM" id="MobiDB-lite"/>
    </source>
</evidence>
<keyword evidence="2" id="KW-0732">Signal</keyword>
<dbReference type="Proteomes" id="UP001303222">
    <property type="component" value="Unassembled WGS sequence"/>
</dbReference>
<protein>
    <submittedName>
        <fullName evidence="3">Uncharacterized protein</fullName>
    </submittedName>
</protein>
<keyword evidence="4" id="KW-1185">Reference proteome</keyword>
<dbReference type="AlphaFoldDB" id="A0AAN6NIK0"/>
<feature type="region of interest" description="Disordered" evidence="1">
    <location>
        <begin position="74"/>
        <end position="104"/>
    </location>
</feature>
<sequence>MRSLAQLALISLALAAAISTCRQPLPNPQQQGHPGPRQPRLFLRSLPLSLRLQNSTVSQFYLLRHLLPGLRPLNQTPHPHQLRNIHPPPPPQPPTHLEVLPLRPRQPTPTFTLVRPDHSAPGLRLRLHHCDKGSNLGLEQ</sequence>
<evidence type="ECO:0000256" key="2">
    <source>
        <dbReference type="SAM" id="SignalP"/>
    </source>
</evidence>
<name>A0AAN6NIK0_9PEZI</name>